<dbReference type="Proteomes" id="UP001057375">
    <property type="component" value="Unassembled WGS sequence"/>
</dbReference>
<reference evidence="1" key="1">
    <citation type="submission" date="2022-03" db="EMBL/GenBank/DDBJ databases">
        <title>Draft genome sequence of Aduncisulcus paluster, a free-living microaerophilic Fornicata.</title>
        <authorList>
            <person name="Yuyama I."/>
            <person name="Kume K."/>
            <person name="Tamura T."/>
            <person name="Inagaki Y."/>
            <person name="Hashimoto T."/>
        </authorList>
    </citation>
    <scope>NUCLEOTIDE SEQUENCE</scope>
    <source>
        <strain evidence="1">NY0171</strain>
    </source>
</reference>
<sequence length="71" mass="7863">MDAEIINQNTFSVVSVITRSGDRCFCDPPVLCQFGASRSPQSNRKQHTGIPADISGFALYLQHGKRQTPIR</sequence>
<organism evidence="1 2">
    <name type="scientific">Aduncisulcus paluster</name>
    <dbReference type="NCBI Taxonomy" id="2918883"/>
    <lineage>
        <taxon>Eukaryota</taxon>
        <taxon>Metamonada</taxon>
        <taxon>Carpediemonas-like organisms</taxon>
        <taxon>Aduncisulcus</taxon>
    </lineage>
</organism>
<feature type="non-terminal residue" evidence="1">
    <location>
        <position position="71"/>
    </location>
</feature>
<evidence type="ECO:0000313" key="2">
    <source>
        <dbReference type="Proteomes" id="UP001057375"/>
    </source>
</evidence>
<name>A0ABQ5KYK9_9EUKA</name>
<proteinExistence type="predicted"/>
<dbReference type="EMBL" id="BQXS01004259">
    <property type="protein sequence ID" value="GKT36763.1"/>
    <property type="molecule type" value="Genomic_DNA"/>
</dbReference>
<keyword evidence="2" id="KW-1185">Reference proteome</keyword>
<accession>A0ABQ5KYK9</accession>
<protein>
    <submittedName>
        <fullName evidence="1">Uncharacterized protein</fullName>
    </submittedName>
</protein>
<gene>
    <name evidence="1" type="ORF">ADUPG1_003219</name>
</gene>
<comment type="caution">
    <text evidence="1">The sequence shown here is derived from an EMBL/GenBank/DDBJ whole genome shotgun (WGS) entry which is preliminary data.</text>
</comment>
<evidence type="ECO:0000313" key="1">
    <source>
        <dbReference type="EMBL" id="GKT36763.1"/>
    </source>
</evidence>